<proteinExistence type="predicted"/>
<comment type="caution">
    <text evidence="1">The sequence shown here is derived from an EMBL/GenBank/DDBJ whole genome shotgun (WGS) entry which is preliminary data.</text>
</comment>
<evidence type="ECO:0000313" key="2">
    <source>
        <dbReference type="Proteomes" id="UP001634393"/>
    </source>
</evidence>
<evidence type="ECO:0000313" key="1">
    <source>
        <dbReference type="EMBL" id="KAL3825296.1"/>
    </source>
</evidence>
<reference evidence="1 2" key="1">
    <citation type="submission" date="2024-12" db="EMBL/GenBank/DDBJ databases">
        <title>The unique morphological basis and parallel evolutionary history of personate flowers in Penstemon.</title>
        <authorList>
            <person name="Depatie T.H."/>
            <person name="Wessinger C.A."/>
        </authorList>
    </citation>
    <scope>NUCLEOTIDE SEQUENCE [LARGE SCALE GENOMIC DNA]</scope>
    <source>
        <strain evidence="1">WTNN_2</strain>
        <tissue evidence="1">Leaf</tissue>
    </source>
</reference>
<accession>A0ABD3SLQ4</accession>
<dbReference type="Proteomes" id="UP001634393">
    <property type="component" value="Unassembled WGS sequence"/>
</dbReference>
<name>A0ABD3SLQ4_9LAMI</name>
<sequence length="83" mass="9945">MCNNLVVVIPIKYFPNMDTRIPFAKLHQKSHYHYLPHFSFFHLKNLKTLEQKNKGARKEIDEDSLMGNSLILDFYFHNTLKTY</sequence>
<dbReference type="EMBL" id="JBJXBP010000006">
    <property type="protein sequence ID" value="KAL3825296.1"/>
    <property type="molecule type" value="Genomic_DNA"/>
</dbReference>
<protein>
    <submittedName>
        <fullName evidence="1">Uncharacterized protein</fullName>
    </submittedName>
</protein>
<organism evidence="1 2">
    <name type="scientific">Penstemon smallii</name>
    <dbReference type="NCBI Taxonomy" id="265156"/>
    <lineage>
        <taxon>Eukaryota</taxon>
        <taxon>Viridiplantae</taxon>
        <taxon>Streptophyta</taxon>
        <taxon>Embryophyta</taxon>
        <taxon>Tracheophyta</taxon>
        <taxon>Spermatophyta</taxon>
        <taxon>Magnoliopsida</taxon>
        <taxon>eudicotyledons</taxon>
        <taxon>Gunneridae</taxon>
        <taxon>Pentapetalae</taxon>
        <taxon>asterids</taxon>
        <taxon>lamiids</taxon>
        <taxon>Lamiales</taxon>
        <taxon>Plantaginaceae</taxon>
        <taxon>Cheloneae</taxon>
        <taxon>Penstemon</taxon>
    </lineage>
</organism>
<dbReference type="AlphaFoldDB" id="A0ABD3SLQ4"/>
<keyword evidence="2" id="KW-1185">Reference proteome</keyword>
<gene>
    <name evidence="1" type="ORF">ACJIZ3_021325</name>
</gene>